<evidence type="ECO:0000256" key="1">
    <source>
        <dbReference type="SAM" id="SignalP"/>
    </source>
</evidence>
<dbReference type="EMBL" id="DUZY01000005">
    <property type="protein sequence ID" value="DAD39293.1"/>
    <property type="molecule type" value="Genomic_DNA"/>
</dbReference>
<sequence>MKALLVVGVLLVSILLVPKDVGARVLYEKPELVVEKSGEQSNSINVTPWITSPKLAICRHASSRHVSPYDNCLPTILQAIEARDTLLA</sequence>
<proteinExistence type="predicted"/>
<comment type="caution">
    <text evidence="2">The sequence shown here is derived from an EMBL/GenBank/DDBJ whole genome shotgun (WGS) entry which is preliminary data.</text>
</comment>
<evidence type="ECO:0000313" key="2">
    <source>
        <dbReference type="EMBL" id="DAD39293.1"/>
    </source>
</evidence>
<feature type="chain" id="PRO_5033002892" evidence="1">
    <location>
        <begin position="24"/>
        <end position="88"/>
    </location>
</feature>
<keyword evidence="3" id="KW-1185">Reference proteome</keyword>
<dbReference type="Proteomes" id="UP000607653">
    <property type="component" value="Unassembled WGS sequence"/>
</dbReference>
<accession>A0A822Z435</accession>
<organism evidence="2 3">
    <name type="scientific">Nelumbo nucifera</name>
    <name type="common">Sacred lotus</name>
    <dbReference type="NCBI Taxonomy" id="4432"/>
    <lineage>
        <taxon>Eukaryota</taxon>
        <taxon>Viridiplantae</taxon>
        <taxon>Streptophyta</taxon>
        <taxon>Embryophyta</taxon>
        <taxon>Tracheophyta</taxon>
        <taxon>Spermatophyta</taxon>
        <taxon>Magnoliopsida</taxon>
        <taxon>Proteales</taxon>
        <taxon>Nelumbonaceae</taxon>
        <taxon>Nelumbo</taxon>
    </lineage>
</organism>
<gene>
    <name evidence="2" type="ORF">HUJ06_013616</name>
</gene>
<keyword evidence="1" id="KW-0732">Signal</keyword>
<protein>
    <submittedName>
        <fullName evidence="2">Uncharacterized protein</fullName>
    </submittedName>
</protein>
<reference evidence="2 3" key="1">
    <citation type="journal article" date="2020" name="Mol. Biol. Evol.">
        <title>Distinct Expression and Methylation Patterns for Genes with Different Fates following a Single Whole-Genome Duplication in Flowering Plants.</title>
        <authorList>
            <person name="Shi T."/>
            <person name="Rahmani R.S."/>
            <person name="Gugger P.F."/>
            <person name="Wang M."/>
            <person name="Li H."/>
            <person name="Zhang Y."/>
            <person name="Li Z."/>
            <person name="Wang Q."/>
            <person name="Van de Peer Y."/>
            <person name="Marchal K."/>
            <person name="Chen J."/>
        </authorList>
    </citation>
    <scope>NUCLEOTIDE SEQUENCE [LARGE SCALE GENOMIC DNA]</scope>
    <source>
        <tissue evidence="2">Leaf</tissue>
    </source>
</reference>
<name>A0A822Z435_NELNU</name>
<dbReference type="AlphaFoldDB" id="A0A822Z435"/>
<evidence type="ECO:0000313" key="3">
    <source>
        <dbReference type="Proteomes" id="UP000607653"/>
    </source>
</evidence>
<feature type="signal peptide" evidence="1">
    <location>
        <begin position="1"/>
        <end position="23"/>
    </location>
</feature>